<reference evidence="3" key="1">
    <citation type="submission" date="2022-06" db="EMBL/GenBank/DDBJ databases">
        <title>Isolation of gut microbiota from human fecal samples.</title>
        <authorList>
            <person name="Pamer E.G."/>
            <person name="Barat B."/>
            <person name="Waligurski E."/>
            <person name="Medina S."/>
            <person name="Paddock L."/>
            <person name="Mostad J."/>
        </authorList>
    </citation>
    <scope>NUCLEOTIDE SEQUENCE</scope>
    <source>
        <strain evidence="3">DFI.5.57</strain>
    </source>
</reference>
<keyword evidence="1" id="KW-0812">Transmembrane</keyword>
<evidence type="ECO:0000313" key="4">
    <source>
        <dbReference type="Proteomes" id="UP001206236"/>
    </source>
</evidence>
<comment type="caution">
    <text evidence="3">The sequence shown here is derived from an EMBL/GenBank/DDBJ whole genome shotgun (WGS) entry which is preliminary data.</text>
</comment>
<dbReference type="Pfam" id="PF14501">
    <property type="entry name" value="HATPase_c_5"/>
    <property type="match status" value="1"/>
</dbReference>
<evidence type="ECO:0000256" key="1">
    <source>
        <dbReference type="SAM" id="Phobius"/>
    </source>
</evidence>
<keyword evidence="1" id="KW-0472">Membrane</keyword>
<feature type="transmembrane region" description="Helical" evidence="1">
    <location>
        <begin position="153"/>
        <end position="174"/>
    </location>
</feature>
<feature type="transmembrane region" description="Helical" evidence="1">
    <location>
        <begin position="87"/>
        <end position="108"/>
    </location>
</feature>
<dbReference type="SUPFAM" id="SSF55874">
    <property type="entry name" value="ATPase domain of HSP90 chaperone/DNA topoisomerase II/histidine kinase"/>
    <property type="match status" value="1"/>
</dbReference>
<feature type="transmembrane region" description="Helical" evidence="1">
    <location>
        <begin position="59"/>
        <end position="75"/>
    </location>
</feature>
<proteinExistence type="predicted"/>
<protein>
    <submittedName>
        <fullName evidence="3">GHKL domain-containing protein</fullName>
    </submittedName>
</protein>
<feature type="transmembrane region" description="Helical" evidence="1">
    <location>
        <begin position="186"/>
        <end position="206"/>
    </location>
</feature>
<feature type="transmembrane region" description="Helical" evidence="1">
    <location>
        <begin position="6"/>
        <end position="28"/>
    </location>
</feature>
<dbReference type="InterPro" id="IPR036890">
    <property type="entry name" value="HATPase_C_sf"/>
</dbReference>
<feature type="transmembrane region" description="Helical" evidence="1">
    <location>
        <begin position="120"/>
        <end position="141"/>
    </location>
</feature>
<organism evidence="3 4">
    <name type="scientific">Ruminococcus bicirculans</name>
    <name type="common">ex Wegman et al. 2014</name>
    <dbReference type="NCBI Taxonomy" id="1160721"/>
    <lineage>
        <taxon>Bacteria</taxon>
        <taxon>Bacillati</taxon>
        <taxon>Bacillota</taxon>
        <taxon>Clostridia</taxon>
        <taxon>Eubacteriales</taxon>
        <taxon>Oscillospiraceae</taxon>
        <taxon>Ruminococcus</taxon>
    </lineage>
</organism>
<feature type="transmembrane region" description="Helical" evidence="1">
    <location>
        <begin position="35"/>
        <end position="53"/>
    </location>
</feature>
<evidence type="ECO:0000259" key="2">
    <source>
        <dbReference type="Pfam" id="PF14501"/>
    </source>
</evidence>
<dbReference type="AlphaFoldDB" id="A0AAW5KQJ7"/>
<dbReference type="InterPro" id="IPR032834">
    <property type="entry name" value="NatK-like_C"/>
</dbReference>
<gene>
    <name evidence="3" type="ORF">NE632_07560</name>
</gene>
<dbReference type="EMBL" id="JANGCN010000014">
    <property type="protein sequence ID" value="MCQ5153163.1"/>
    <property type="molecule type" value="Genomic_DNA"/>
</dbReference>
<feature type="domain" description="Sensor histidine kinase NatK-like C-terminal" evidence="2">
    <location>
        <begin position="324"/>
        <end position="423"/>
    </location>
</feature>
<evidence type="ECO:0000313" key="3">
    <source>
        <dbReference type="EMBL" id="MCQ5153163.1"/>
    </source>
</evidence>
<keyword evidence="1" id="KW-1133">Transmembrane helix</keyword>
<sequence>MERILYNAAMYISELVKLCVAVSLLFCIKLKSRMHTMVCITLFILTISLISSFCDPYNLGPFFDAMVILCVILCLKNKRQTGMVILIYIFICLLDMVVGIFAATIGVMSKIPNKFSISELGLNCVSGFLIAILSFIRMKILKKAVHIDFSTKQIILIIIGGCSIGVYLSSIMLFMMDQNYSLYKSIAALALSMSSIIFIVICFLLISSHNKNKYLKKETEVTQNLLKAQKKYYISLLKKDEETKQFRHDIKNHLYCMKMLCENMELEQLGDYFDKMNIELNKLTSNIHTGSNLIDVIIDDIRGRYPSVEFKWEGHIENDLRLSQMDLCTLFSNLISNAFEAAEFCNDKRVNICVKFLESTLFINVENTYFKEPIIKDNEFISIKSGEGHGYGMQNIKECLIKYNGHMDNDYCNGIFITDIVIPNAI</sequence>
<dbReference type="PANTHER" id="PTHR40448:SF1">
    <property type="entry name" value="TWO-COMPONENT SENSOR HISTIDINE KINASE"/>
    <property type="match status" value="1"/>
</dbReference>
<name>A0AAW5KQJ7_9FIRM</name>
<dbReference type="Proteomes" id="UP001206236">
    <property type="component" value="Unassembled WGS sequence"/>
</dbReference>
<dbReference type="RefSeq" id="WP_256322038.1">
    <property type="nucleotide sequence ID" value="NZ_JANGCN010000014.1"/>
</dbReference>
<dbReference type="GO" id="GO:0042802">
    <property type="term" value="F:identical protein binding"/>
    <property type="evidence" value="ECO:0007669"/>
    <property type="project" value="TreeGrafter"/>
</dbReference>
<accession>A0AAW5KQJ7</accession>
<dbReference type="Gene3D" id="3.30.565.10">
    <property type="entry name" value="Histidine kinase-like ATPase, C-terminal domain"/>
    <property type="match status" value="1"/>
</dbReference>
<dbReference type="PANTHER" id="PTHR40448">
    <property type="entry name" value="TWO-COMPONENT SENSOR HISTIDINE KINASE"/>
    <property type="match status" value="1"/>
</dbReference>